<keyword evidence="4" id="KW-0156">Chromatin regulator</keyword>
<accession>A0A4Q9NTE4</accession>
<keyword evidence="10" id="KW-1185">Reference proteome</keyword>
<dbReference type="EMBL" id="ML145181">
    <property type="protein sequence ID" value="TBU54767.1"/>
    <property type="molecule type" value="Genomic_DNA"/>
</dbReference>
<dbReference type="Pfam" id="PF05712">
    <property type="entry name" value="MRG"/>
    <property type="match status" value="1"/>
</dbReference>
<dbReference type="STRING" id="114155.A0A4Q9NTE4"/>
<dbReference type="Pfam" id="PF22732">
    <property type="entry name" value="MSL3_chromo-like"/>
    <property type="match status" value="1"/>
</dbReference>
<dbReference type="PANTHER" id="PTHR10880:SF15">
    <property type="entry name" value="MSL COMPLEX SUBUNIT 3"/>
    <property type="match status" value="1"/>
</dbReference>
<evidence type="ECO:0000256" key="4">
    <source>
        <dbReference type="ARBA" id="ARBA00022853"/>
    </source>
</evidence>
<dbReference type="InterPro" id="IPR038217">
    <property type="entry name" value="MRG_C_sf"/>
</dbReference>
<dbReference type="SMART" id="SM00298">
    <property type="entry name" value="CHROMO"/>
    <property type="match status" value="1"/>
</dbReference>
<feature type="region of interest" description="Disordered" evidence="8">
    <location>
        <begin position="90"/>
        <end position="140"/>
    </location>
</feature>
<evidence type="ECO:0000256" key="5">
    <source>
        <dbReference type="ARBA" id="ARBA00023015"/>
    </source>
</evidence>
<reference evidence="9 10" key="1">
    <citation type="submission" date="2019-01" db="EMBL/GenBank/DDBJ databases">
        <title>Draft genome sequences of three monokaryotic isolates of the white-rot basidiomycete fungus Dichomitus squalens.</title>
        <authorList>
            <consortium name="DOE Joint Genome Institute"/>
            <person name="Lopez S.C."/>
            <person name="Andreopoulos B."/>
            <person name="Pangilinan J."/>
            <person name="Lipzen A."/>
            <person name="Riley R."/>
            <person name="Ahrendt S."/>
            <person name="Ng V."/>
            <person name="Barry K."/>
            <person name="Daum C."/>
            <person name="Grigoriev I.V."/>
            <person name="Hilden K.S."/>
            <person name="Makela M.R."/>
            <person name="de Vries R.P."/>
        </authorList>
    </citation>
    <scope>NUCLEOTIDE SEQUENCE [LARGE SCALE GENOMIC DNA]</scope>
    <source>
        <strain evidence="9 10">CBS 464.89</strain>
    </source>
</reference>
<dbReference type="PANTHER" id="PTHR10880">
    <property type="entry name" value="MORTALITY FACTOR 4-LIKE PROTEIN"/>
    <property type="match status" value="1"/>
</dbReference>
<dbReference type="PROSITE" id="PS51640">
    <property type="entry name" value="MRG"/>
    <property type="match status" value="1"/>
</dbReference>
<dbReference type="Gene3D" id="1.10.274.30">
    <property type="entry name" value="MRG domain"/>
    <property type="match status" value="1"/>
</dbReference>
<keyword evidence="6" id="KW-0804">Transcription</keyword>
<evidence type="ECO:0000256" key="6">
    <source>
        <dbReference type="ARBA" id="ARBA00023163"/>
    </source>
</evidence>
<dbReference type="PIRSF" id="PIRSF038133">
    <property type="entry name" value="HAT_Nua4_EAF3/MRG15"/>
    <property type="match status" value="1"/>
</dbReference>
<comment type="subcellular location">
    <subcellularLocation>
        <location evidence="1">Nucleus</location>
    </subcellularLocation>
</comment>
<dbReference type="Gene3D" id="2.30.30.140">
    <property type="match status" value="1"/>
</dbReference>
<dbReference type="GO" id="GO:0035267">
    <property type="term" value="C:NuA4 histone acetyltransferase complex"/>
    <property type="evidence" value="ECO:0007669"/>
    <property type="project" value="TreeGrafter"/>
</dbReference>
<evidence type="ECO:0000256" key="2">
    <source>
        <dbReference type="ARBA" id="ARBA00009093"/>
    </source>
</evidence>
<evidence type="ECO:0000256" key="3">
    <source>
        <dbReference type="ARBA" id="ARBA00018505"/>
    </source>
</evidence>
<name>A0A4Q9NTE4_9APHY</name>
<protein>
    <recommendedName>
        <fullName evidence="3">Chromatin modification-related protein EAF3</fullName>
    </recommendedName>
</protein>
<feature type="compositionally biased region" description="Low complexity" evidence="8">
    <location>
        <begin position="90"/>
        <end position="99"/>
    </location>
</feature>
<dbReference type="InterPro" id="IPR008676">
    <property type="entry name" value="MRG"/>
</dbReference>
<dbReference type="GO" id="GO:0006355">
    <property type="term" value="P:regulation of DNA-templated transcription"/>
    <property type="evidence" value="ECO:0007669"/>
    <property type="project" value="InterPro"/>
</dbReference>
<dbReference type="Proteomes" id="UP000292082">
    <property type="component" value="Unassembled WGS sequence"/>
</dbReference>
<evidence type="ECO:0000256" key="1">
    <source>
        <dbReference type="ARBA" id="ARBA00004123"/>
    </source>
</evidence>
<feature type="compositionally biased region" description="Basic and acidic residues" evidence="8">
    <location>
        <begin position="116"/>
        <end position="139"/>
    </location>
</feature>
<keyword evidence="5" id="KW-0805">Transcription regulation</keyword>
<evidence type="ECO:0000313" key="10">
    <source>
        <dbReference type="Proteomes" id="UP000292082"/>
    </source>
</evidence>
<comment type="similarity">
    <text evidence="2">Belongs to the MRG family.</text>
</comment>
<dbReference type="InterPro" id="IPR000953">
    <property type="entry name" value="Chromo/chromo_shadow_dom"/>
</dbReference>
<dbReference type="GO" id="GO:0032221">
    <property type="term" value="C:Rpd3S complex"/>
    <property type="evidence" value="ECO:0007669"/>
    <property type="project" value="TreeGrafter"/>
</dbReference>
<keyword evidence="7" id="KW-0539">Nucleus</keyword>
<evidence type="ECO:0000256" key="7">
    <source>
        <dbReference type="ARBA" id="ARBA00023242"/>
    </source>
</evidence>
<evidence type="ECO:0000256" key="8">
    <source>
        <dbReference type="SAM" id="MobiDB-lite"/>
    </source>
</evidence>
<feature type="compositionally biased region" description="Gly residues" evidence="8">
    <location>
        <begin position="105"/>
        <end position="115"/>
    </location>
</feature>
<sequence>MSAQSFAVNERVLCYHGPLIYEAKILKAETWDERNTQSGVVGPHYYVHYKGWKQTWDEWVDGTRLLKFNETNIQLQKALQSQSQAAQAASASSSKAKSLATKEGAGAGGRAGGAGGRKDGARGTKRGREEDEGTRKPEMKLNVPEQLKVLLVDDWEAVTKNNQLVGLPRKPNVLELLEEFKQHVLSQGTSAQLKDPKVLLPTIIAGLQTYFDRALGANLLYRFERPQYAEIRKKYVTGPTVQIGQEKEMSAIYGAEHFLRMLVSLPQMVASSSMDGESVALLRDYVNELLQWMVKERHRIFVPEYESASIAYQNISRS</sequence>
<evidence type="ECO:0000313" key="9">
    <source>
        <dbReference type="EMBL" id="TBU54767.1"/>
    </source>
</evidence>
<dbReference type="AlphaFoldDB" id="A0A4Q9NTE4"/>
<dbReference type="InterPro" id="IPR026541">
    <property type="entry name" value="MRG_dom"/>
</dbReference>
<dbReference type="GO" id="GO:0006338">
    <property type="term" value="P:chromatin remodeling"/>
    <property type="evidence" value="ECO:0007669"/>
    <property type="project" value="UniProtKB-ARBA"/>
</dbReference>
<organism evidence="9 10">
    <name type="scientific">Dichomitus squalens</name>
    <dbReference type="NCBI Taxonomy" id="114155"/>
    <lineage>
        <taxon>Eukaryota</taxon>
        <taxon>Fungi</taxon>
        <taxon>Dikarya</taxon>
        <taxon>Basidiomycota</taxon>
        <taxon>Agaricomycotina</taxon>
        <taxon>Agaricomycetes</taxon>
        <taxon>Polyporales</taxon>
        <taxon>Polyporaceae</taxon>
        <taxon>Dichomitus</taxon>
    </lineage>
</organism>
<dbReference type="InterPro" id="IPR016197">
    <property type="entry name" value="Chromo-like_dom_sf"/>
</dbReference>
<dbReference type="SUPFAM" id="SSF54160">
    <property type="entry name" value="Chromo domain-like"/>
    <property type="match status" value="1"/>
</dbReference>
<dbReference type="InterPro" id="IPR053820">
    <property type="entry name" value="MSL3_chromo-like"/>
</dbReference>
<proteinExistence type="inferred from homology"/>
<gene>
    <name evidence="9" type="ORF">BD310DRAFT_980085</name>
</gene>